<dbReference type="InterPro" id="IPR029071">
    <property type="entry name" value="Ubiquitin-like_domsf"/>
</dbReference>
<proteinExistence type="predicted"/>
<organism evidence="3 4">
    <name type="scientific">Plakobranchus ocellatus</name>
    <dbReference type="NCBI Taxonomy" id="259542"/>
    <lineage>
        <taxon>Eukaryota</taxon>
        <taxon>Metazoa</taxon>
        <taxon>Spiralia</taxon>
        <taxon>Lophotrochozoa</taxon>
        <taxon>Mollusca</taxon>
        <taxon>Gastropoda</taxon>
        <taxon>Heterobranchia</taxon>
        <taxon>Euthyneura</taxon>
        <taxon>Panpulmonata</taxon>
        <taxon>Sacoglossa</taxon>
        <taxon>Placobranchoidea</taxon>
        <taxon>Plakobranchidae</taxon>
        <taxon>Plakobranchus</taxon>
    </lineage>
</organism>
<keyword evidence="4" id="KW-1185">Reference proteome</keyword>
<reference evidence="3 4" key="1">
    <citation type="journal article" date="2021" name="Elife">
        <title>Chloroplast acquisition without the gene transfer in kleptoplastic sea slugs, Plakobranchus ocellatus.</title>
        <authorList>
            <person name="Maeda T."/>
            <person name="Takahashi S."/>
            <person name="Yoshida T."/>
            <person name="Shimamura S."/>
            <person name="Takaki Y."/>
            <person name="Nagai Y."/>
            <person name="Toyoda A."/>
            <person name="Suzuki Y."/>
            <person name="Arimoto A."/>
            <person name="Ishii H."/>
            <person name="Satoh N."/>
            <person name="Nishiyama T."/>
            <person name="Hasebe M."/>
            <person name="Maruyama T."/>
            <person name="Minagawa J."/>
            <person name="Obokata J."/>
            <person name="Shigenobu S."/>
        </authorList>
    </citation>
    <scope>NUCLEOTIDE SEQUENCE [LARGE SCALE GENOMIC DNA]</scope>
</reference>
<evidence type="ECO:0000256" key="1">
    <source>
        <dbReference type="SAM" id="Coils"/>
    </source>
</evidence>
<keyword evidence="1" id="KW-0175">Coiled coil</keyword>
<evidence type="ECO:0000313" key="3">
    <source>
        <dbReference type="EMBL" id="GFN99705.1"/>
    </source>
</evidence>
<dbReference type="GO" id="GO:2000058">
    <property type="term" value="P:regulation of ubiquitin-dependent protein catabolic process"/>
    <property type="evidence" value="ECO:0007669"/>
    <property type="project" value="TreeGrafter"/>
</dbReference>
<dbReference type="InterPro" id="IPR039749">
    <property type="entry name" value="NUB1"/>
</dbReference>
<dbReference type="Proteomes" id="UP000735302">
    <property type="component" value="Unassembled WGS sequence"/>
</dbReference>
<sequence length="159" mass="17615">MTSAKKASKKPVPLECQLLISGLELKSLVSAQFDLSSSLLKLICRGRIITENQSLEEQGIKNGSDILAIFMTSSEAQIAGKEAEIAEVKRTRQTAELLSARGDVDNYAILCLDIVWCYLQLKNLDQLPDAEARLQASVKPEGRRQDREAYTLMEAAIFK</sequence>
<comment type="caution">
    <text evidence="3">The sequence shown here is derived from an EMBL/GenBank/DDBJ whole genome shotgun (WGS) entry which is preliminary data.</text>
</comment>
<feature type="domain" description="Ubiquitin-like" evidence="2">
    <location>
        <begin position="24"/>
        <end position="75"/>
    </location>
</feature>
<dbReference type="Pfam" id="PF18037">
    <property type="entry name" value="Ubiquitin_5"/>
    <property type="match status" value="1"/>
</dbReference>
<feature type="coiled-coil region" evidence="1">
    <location>
        <begin position="71"/>
        <end position="98"/>
    </location>
</feature>
<dbReference type="PROSITE" id="PS50053">
    <property type="entry name" value="UBIQUITIN_2"/>
    <property type="match status" value="1"/>
</dbReference>
<dbReference type="CDD" id="cd17062">
    <property type="entry name" value="Ubl_NUB1"/>
    <property type="match status" value="1"/>
</dbReference>
<dbReference type="InterPro" id="IPR041207">
    <property type="entry name" value="NUB1_ubiquitin-like_dom"/>
</dbReference>
<evidence type="ECO:0000259" key="2">
    <source>
        <dbReference type="PROSITE" id="PS50053"/>
    </source>
</evidence>
<dbReference type="AlphaFoldDB" id="A0AAV3ZUT3"/>
<dbReference type="Gene3D" id="3.10.20.90">
    <property type="entry name" value="Phosphatidylinositol 3-kinase Catalytic Subunit, Chain A, domain 1"/>
    <property type="match status" value="1"/>
</dbReference>
<dbReference type="PANTHER" id="PTHR12948">
    <property type="entry name" value="NEDD8 ULTIMATE BUSTER-1 BS4 PROTEIN"/>
    <property type="match status" value="1"/>
</dbReference>
<dbReference type="PANTHER" id="PTHR12948:SF3">
    <property type="entry name" value="NEDD8 ULTIMATE BUSTER 1"/>
    <property type="match status" value="1"/>
</dbReference>
<protein>
    <submittedName>
        <fullName evidence="3">Nedd8 ultimate buster 1-like</fullName>
    </submittedName>
</protein>
<dbReference type="SUPFAM" id="SSF54236">
    <property type="entry name" value="Ubiquitin-like"/>
    <property type="match status" value="1"/>
</dbReference>
<name>A0AAV3ZUT3_9GAST</name>
<accession>A0AAV3ZUT3</accession>
<dbReference type="EMBL" id="BLXT01003024">
    <property type="protein sequence ID" value="GFN99705.1"/>
    <property type="molecule type" value="Genomic_DNA"/>
</dbReference>
<evidence type="ECO:0000313" key="4">
    <source>
        <dbReference type="Proteomes" id="UP000735302"/>
    </source>
</evidence>
<dbReference type="InterPro" id="IPR000626">
    <property type="entry name" value="Ubiquitin-like_dom"/>
</dbReference>
<gene>
    <name evidence="3" type="ORF">PoB_002621100</name>
</gene>